<dbReference type="STRING" id="946333.A4W93_28595"/>
<organism evidence="1 2">
    <name type="scientific">Piscinibacter gummiphilus</name>
    <dbReference type="NCBI Taxonomy" id="946333"/>
    <lineage>
        <taxon>Bacteria</taxon>
        <taxon>Pseudomonadati</taxon>
        <taxon>Pseudomonadota</taxon>
        <taxon>Betaproteobacteria</taxon>
        <taxon>Burkholderiales</taxon>
        <taxon>Sphaerotilaceae</taxon>
        <taxon>Piscinibacter</taxon>
    </lineage>
</organism>
<protein>
    <submittedName>
        <fullName evidence="1">Uncharacterized protein</fullName>
    </submittedName>
</protein>
<gene>
    <name evidence="1" type="ORF">A4W93_28595</name>
</gene>
<dbReference type="EMBL" id="CP015118">
    <property type="protein sequence ID" value="ARN23536.1"/>
    <property type="molecule type" value="Genomic_DNA"/>
</dbReference>
<accession>A0A1W6LH44</accession>
<keyword evidence="2" id="KW-1185">Reference proteome</keyword>
<evidence type="ECO:0000313" key="1">
    <source>
        <dbReference type="EMBL" id="ARN23536.1"/>
    </source>
</evidence>
<name>A0A1W6LH44_9BURK</name>
<dbReference type="RefSeq" id="WP_085753862.1">
    <property type="nucleotide sequence ID" value="NZ_BSPR01000017.1"/>
</dbReference>
<reference evidence="1 2" key="1">
    <citation type="submission" date="2016-04" db="EMBL/GenBank/DDBJ databases">
        <title>Complete genome sequence of natural rubber-degrading, novel Gram-negative bacterium, Rhizobacter gummiphilus strain NS21.</title>
        <authorList>
            <person name="Tabata M."/>
            <person name="Kasai D."/>
            <person name="Fukuda M."/>
        </authorList>
    </citation>
    <scope>NUCLEOTIDE SEQUENCE [LARGE SCALE GENOMIC DNA]</scope>
    <source>
        <strain evidence="1 2">NS21</strain>
    </source>
</reference>
<proteinExistence type="predicted"/>
<dbReference type="Proteomes" id="UP000193427">
    <property type="component" value="Chromosome"/>
</dbReference>
<evidence type="ECO:0000313" key="2">
    <source>
        <dbReference type="Proteomes" id="UP000193427"/>
    </source>
</evidence>
<sequence length="192" mass="20553">MRRAADTTLALRPVVTPDEARRTRAWNVRVATWFDEVWGDEAGTLPSFTWETLSAVPGWAVGTPAELERLALLCGALFAAPALRVCLDAGLLIRVRALVGADALEQVLAVPGLPMQAPTWPQDARAERDTLHAWGGTLLVASVADPRVQATVHRVLDLRSTAADARAVPVSVALRLVRLALGIAGKDSEAVR</sequence>
<dbReference type="AlphaFoldDB" id="A0A1W6LH44"/>
<dbReference type="KEGG" id="rgu:A4W93_28595"/>